<keyword evidence="2" id="KW-0732">Signal</keyword>
<dbReference type="Proteomes" id="UP001601197">
    <property type="component" value="Unassembled WGS sequence"/>
</dbReference>
<gene>
    <name evidence="3" type="ORF">ACFYNZ_29260</name>
</gene>
<evidence type="ECO:0000313" key="3">
    <source>
        <dbReference type="EMBL" id="MFE9173505.1"/>
    </source>
</evidence>
<feature type="signal peptide" evidence="2">
    <location>
        <begin position="1"/>
        <end position="18"/>
    </location>
</feature>
<protein>
    <submittedName>
        <fullName evidence="3">Uncharacterized protein</fullName>
    </submittedName>
</protein>
<dbReference type="EMBL" id="JBIAFJ010000035">
    <property type="protein sequence ID" value="MFE9173505.1"/>
    <property type="molecule type" value="Genomic_DNA"/>
</dbReference>
<sequence>MKRLAVCVAVTVSAIALAAGPAATAEPSPGKHGEAARRHTPAKPASESARLARSILNTKSITYAKAHVGGTDKASLPQQNLADVSNGRLAKTSPWGHKKGARVALDTRMLNGVLKLNTQHHYKFEISELVGGEHSRTSKHYAGRAVDVTWINGRHVGKKADHRGLMNACRKLGATLVLGPGDKGHSTHVHCQW</sequence>
<name>A0ABW6L2T9_9ACTN</name>
<reference evidence="3 4" key="1">
    <citation type="submission" date="2024-10" db="EMBL/GenBank/DDBJ databases">
        <title>The Natural Products Discovery Center: Release of the First 8490 Sequenced Strains for Exploring Actinobacteria Biosynthetic Diversity.</title>
        <authorList>
            <person name="Kalkreuter E."/>
            <person name="Kautsar S.A."/>
            <person name="Yang D."/>
            <person name="Bader C.D."/>
            <person name="Teijaro C.N."/>
            <person name="Fluegel L."/>
            <person name="Davis C.M."/>
            <person name="Simpson J.R."/>
            <person name="Lauterbach L."/>
            <person name="Steele A.D."/>
            <person name="Gui C."/>
            <person name="Meng S."/>
            <person name="Li G."/>
            <person name="Viehrig K."/>
            <person name="Ye F."/>
            <person name="Su P."/>
            <person name="Kiefer A.F."/>
            <person name="Nichols A."/>
            <person name="Cepeda A.J."/>
            <person name="Yan W."/>
            <person name="Fan B."/>
            <person name="Jiang Y."/>
            <person name="Adhikari A."/>
            <person name="Zheng C.-J."/>
            <person name="Schuster L."/>
            <person name="Cowan T.M."/>
            <person name="Smanski M.J."/>
            <person name="Chevrette M.G."/>
            <person name="De Carvalho L.P.S."/>
            <person name="Shen B."/>
        </authorList>
    </citation>
    <scope>NUCLEOTIDE SEQUENCE [LARGE SCALE GENOMIC DNA]</scope>
    <source>
        <strain evidence="3 4">NPDC007147</strain>
    </source>
</reference>
<organism evidence="3 4">
    <name type="scientific">Streptomyces kebangsaanensis</name>
    <dbReference type="NCBI Taxonomy" id="864058"/>
    <lineage>
        <taxon>Bacteria</taxon>
        <taxon>Bacillati</taxon>
        <taxon>Actinomycetota</taxon>
        <taxon>Actinomycetes</taxon>
        <taxon>Kitasatosporales</taxon>
        <taxon>Streptomycetaceae</taxon>
        <taxon>Streptomyces</taxon>
    </lineage>
</organism>
<feature type="region of interest" description="Disordered" evidence="1">
    <location>
        <begin position="21"/>
        <end position="49"/>
    </location>
</feature>
<accession>A0ABW6L2T9</accession>
<evidence type="ECO:0000313" key="4">
    <source>
        <dbReference type="Proteomes" id="UP001601197"/>
    </source>
</evidence>
<proteinExistence type="predicted"/>
<evidence type="ECO:0000256" key="1">
    <source>
        <dbReference type="SAM" id="MobiDB-lite"/>
    </source>
</evidence>
<feature type="chain" id="PRO_5047542393" evidence="2">
    <location>
        <begin position="19"/>
        <end position="193"/>
    </location>
</feature>
<comment type="caution">
    <text evidence="3">The sequence shown here is derived from an EMBL/GenBank/DDBJ whole genome shotgun (WGS) entry which is preliminary data.</text>
</comment>
<evidence type="ECO:0000256" key="2">
    <source>
        <dbReference type="SAM" id="SignalP"/>
    </source>
</evidence>
<keyword evidence="4" id="KW-1185">Reference proteome</keyword>
<dbReference type="RefSeq" id="WP_388352241.1">
    <property type="nucleotide sequence ID" value="NZ_JBIAFJ010000035.1"/>
</dbReference>